<reference evidence="2" key="1">
    <citation type="submission" date="2020-07" db="EMBL/GenBank/DDBJ databases">
        <title>Multicomponent nature underlies the extraordinary mechanical properties of spider dragline silk.</title>
        <authorList>
            <person name="Kono N."/>
            <person name="Nakamura H."/>
            <person name="Mori M."/>
            <person name="Yoshida Y."/>
            <person name="Ohtoshi R."/>
            <person name="Malay A.D."/>
            <person name="Moran D.A.P."/>
            <person name="Tomita M."/>
            <person name="Numata K."/>
            <person name="Arakawa K."/>
        </authorList>
    </citation>
    <scope>NUCLEOTIDE SEQUENCE</scope>
</reference>
<keyword evidence="3" id="KW-1185">Reference proteome</keyword>
<comment type="caution">
    <text evidence="2">The sequence shown here is derived from an EMBL/GenBank/DDBJ whole genome shotgun (WGS) entry which is preliminary data.</text>
</comment>
<gene>
    <name evidence="2" type="ORF">TNCT_613131</name>
</gene>
<name>A0A8X6KFQ7_TRICU</name>
<evidence type="ECO:0000313" key="3">
    <source>
        <dbReference type="Proteomes" id="UP000887116"/>
    </source>
</evidence>
<evidence type="ECO:0000313" key="2">
    <source>
        <dbReference type="EMBL" id="GFQ70548.1"/>
    </source>
</evidence>
<accession>A0A8X6KFQ7</accession>
<protein>
    <submittedName>
        <fullName evidence="2">Uncharacterized protein</fullName>
    </submittedName>
</protein>
<keyword evidence="1" id="KW-0812">Transmembrane</keyword>
<feature type="transmembrane region" description="Helical" evidence="1">
    <location>
        <begin position="47"/>
        <end position="66"/>
    </location>
</feature>
<organism evidence="2 3">
    <name type="scientific">Trichonephila clavata</name>
    <name type="common">Joro spider</name>
    <name type="synonym">Nephila clavata</name>
    <dbReference type="NCBI Taxonomy" id="2740835"/>
    <lineage>
        <taxon>Eukaryota</taxon>
        <taxon>Metazoa</taxon>
        <taxon>Ecdysozoa</taxon>
        <taxon>Arthropoda</taxon>
        <taxon>Chelicerata</taxon>
        <taxon>Arachnida</taxon>
        <taxon>Araneae</taxon>
        <taxon>Araneomorphae</taxon>
        <taxon>Entelegynae</taxon>
        <taxon>Araneoidea</taxon>
        <taxon>Nephilidae</taxon>
        <taxon>Trichonephila</taxon>
    </lineage>
</organism>
<dbReference type="Proteomes" id="UP000887116">
    <property type="component" value="Unassembled WGS sequence"/>
</dbReference>
<dbReference type="EMBL" id="BMAO01020886">
    <property type="protein sequence ID" value="GFQ70548.1"/>
    <property type="molecule type" value="Genomic_DNA"/>
</dbReference>
<keyword evidence="1" id="KW-0472">Membrane</keyword>
<proteinExistence type="predicted"/>
<dbReference type="AlphaFoldDB" id="A0A8X6KFQ7"/>
<evidence type="ECO:0000256" key="1">
    <source>
        <dbReference type="SAM" id="Phobius"/>
    </source>
</evidence>
<sequence>MLLLDLLLTVAACLLCCCWISYRQSLPAFYVAVGSATESRCLPFMLLLDLLPTFTACILCCCWICYRHSLPAFSCCCWICYRQSLPAFDTAVPDAGSAYQMVTVYRILLYCK</sequence>
<keyword evidence="1" id="KW-1133">Transmembrane helix</keyword>